<evidence type="ECO:0000256" key="2">
    <source>
        <dbReference type="ARBA" id="ARBA00022801"/>
    </source>
</evidence>
<name>E4RNS1_HALHG</name>
<evidence type="ECO:0000313" key="4">
    <source>
        <dbReference type="EMBL" id="ADQ13749.1"/>
    </source>
</evidence>
<dbReference type="PANTHER" id="PTHR16222:SF24">
    <property type="entry name" value="ADP-RIBOSYLHYDROLASE ARH3"/>
    <property type="match status" value="1"/>
</dbReference>
<keyword evidence="5" id="KW-1185">Reference proteome</keyword>
<dbReference type="GO" id="GO:0016787">
    <property type="term" value="F:hydrolase activity"/>
    <property type="evidence" value="ECO:0007669"/>
    <property type="project" value="UniProtKB-KW"/>
</dbReference>
<dbReference type="EMBL" id="CP002304">
    <property type="protein sequence ID" value="ADQ13749.1"/>
    <property type="molecule type" value="Genomic_DNA"/>
</dbReference>
<evidence type="ECO:0000256" key="3">
    <source>
        <dbReference type="PIRSR" id="PIRSR605502-1"/>
    </source>
</evidence>
<protein>
    <submittedName>
        <fullName evidence="4">ADP-ribosylation/Crystallin J1</fullName>
    </submittedName>
</protein>
<dbReference type="KEGG" id="has:Halsa_0270"/>
<dbReference type="InterPro" id="IPR050792">
    <property type="entry name" value="ADP-ribosylglycohydrolase"/>
</dbReference>
<dbReference type="PANTHER" id="PTHR16222">
    <property type="entry name" value="ADP-RIBOSYLGLYCOHYDROLASE"/>
    <property type="match status" value="1"/>
</dbReference>
<dbReference type="GO" id="GO:0046872">
    <property type="term" value="F:metal ion binding"/>
    <property type="evidence" value="ECO:0007669"/>
    <property type="project" value="UniProtKB-KW"/>
</dbReference>
<dbReference type="STRING" id="656519.Halsa_0270"/>
<dbReference type="SUPFAM" id="SSF101478">
    <property type="entry name" value="ADP-ribosylglycohydrolase"/>
    <property type="match status" value="1"/>
</dbReference>
<dbReference type="Gene3D" id="1.10.4080.10">
    <property type="entry name" value="ADP-ribosylation/Crystallin J1"/>
    <property type="match status" value="1"/>
</dbReference>
<reference evidence="4 5" key="2">
    <citation type="journal article" date="2011" name="J. Bacteriol.">
        <title>Complete Genome Sequence of the Haloalkaliphilic, Hydrogen Producing Halanaerobium hydrogenoformans.</title>
        <authorList>
            <person name="Brown S.D."/>
            <person name="Begemann M.B."/>
            <person name="Mormile M.R."/>
            <person name="Wall J.D."/>
            <person name="Han C.S."/>
            <person name="Goodwin L.A."/>
            <person name="Pitluck S."/>
            <person name="Land M.L."/>
            <person name="Hauser L.J."/>
            <person name="Elias D.A."/>
        </authorList>
    </citation>
    <scope>NUCLEOTIDE SEQUENCE [LARGE SCALE GENOMIC DNA]</scope>
    <source>
        <strain evidence="5">sapolanicus</strain>
    </source>
</reference>
<dbReference type="InterPro" id="IPR005502">
    <property type="entry name" value="Ribosyl_crysJ1"/>
</dbReference>
<dbReference type="Pfam" id="PF03747">
    <property type="entry name" value="ADP_ribosyl_GH"/>
    <property type="match status" value="1"/>
</dbReference>
<organism evidence="4 5">
    <name type="scientific">Halanaerobium hydrogeniformans</name>
    <name type="common">Halanaerobium sp. (strain sapolanicus)</name>
    <dbReference type="NCBI Taxonomy" id="656519"/>
    <lineage>
        <taxon>Bacteria</taxon>
        <taxon>Bacillati</taxon>
        <taxon>Bacillota</taxon>
        <taxon>Clostridia</taxon>
        <taxon>Halanaerobiales</taxon>
        <taxon>Halanaerobiaceae</taxon>
        <taxon>Halanaerobium</taxon>
    </lineage>
</organism>
<feature type="binding site" evidence="3">
    <location>
        <position position="248"/>
    </location>
    <ligand>
        <name>Mg(2+)</name>
        <dbReference type="ChEBI" id="CHEBI:18420"/>
        <label>1</label>
    </ligand>
</feature>
<evidence type="ECO:0000256" key="1">
    <source>
        <dbReference type="ARBA" id="ARBA00010702"/>
    </source>
</evidence>
<keyword evidence="3" id="KW-0479">Metal-binding</keyword>
<proteinExistence type="inferred from homology"/>
<dbReference type="InterPro" id="IPR036705">
    <property type="entry name" value="Ribosyl_crysJ1_sf"/>
</dbReference>
<dbReference type="HOGENOM" id="CLU_046767_0_0_9"/>
<dbReference type="AlphaFoldDB" id="E4RNS1"/>
<keyword evidence="2" id="KW-0378">Hydrolase</keyword>
<evidence type="ECO:0000313" key="5">
    <source>
        <dbReference type="Proteomes" id="UP000007434"/>
    </source>
</evidence>
<gene>
    <name evidence="4" type="ordered locus">Halsa_0270</name>
</gene>
<reference evidence="4 5" key="1">
    <citation type="submission" date="2010-11" db="EMBL/GenBank/DDBJ databases">
        <title>Complete sequence of Halanaerobium sp. sapolanicus.</title>
        <authorList>
            <consortium name="US DOE Joint Genome Institute"/>
            <person name="Lucas S."/>
            <person name="Copeland A."/>
            <person name="Lapidus A."/>
            <person name="Cheng J.-F."/>
            <person name="Bruce D."/>
            <person name="Goodwin L."/>
            <person name="Pitluck S."/>
            <person name="Davenport K."/>
            <person name="Detter J.C."/>
            <person name="Han C."/>
            <person name="Tapia R."/>
            <person name="Land M."/>
            <person name="Hauser L."/>
            <person name="Jeffries C."/>
            <person name="Kyrpides N."/>
            <person name="Ivanova N."/>
            <person name="Mikhailova N."/>
            <person name="Begemann M.B."/>
            <person name="Mormile M.R."/>
            <person name="Wall J.D."/>
            <person name="Elias D.A."/>
            <person name="Woyke T."/>
        </authorList>
    </citation>
    <scope>NUCLEOTIDE SEQUENCE [LARGE SCALE GENOMIC DNA]</scope>
    <source>
        <strain evidence="5">sapolanicus</strain>
    </source>
</reference>
<comment type="similarity">
    <text evidence="1">Belongs to the ADP-ribosylglycohydrolase family.</text>
</comment>
<dbReference type="Proteomes" id="UP000007434">
    <property type="component" value="Chromosome"/>
</dbReference>
<dbReference type="eggNOG" id="COG1397">
    <property type="taxonomic scope" value="Bacteria"/>
</dbReference>
<keyword evidence="3" id="KW-0460">Magnesium</keyword>
<sequence>MMDKNRLSAIYLSLIGDAISLGSHWVYDTDKAKKHFPGRITEYTSPEIAKFHQGKKAGDFTHYGEQSFALLKSIYNNEGFELEKFREDWMEYIQENEMFMDHSMKDALQKFKGSDSLVGTENVELGGLARSAPMFLDNSISKEDFLAQIHLTHNGEIVEQSSEYIYEVMEDILNGKDYRKALLDNKDVNDYISELFENISSKDEVVKMADKRGQGCSTAQGFPIVLDVLLNYSDPVEAFSVNIRAGGDTAARAMIIGMILGADQGLKNLPDNLIDGFNRAGELKEMIVKL</sequence>
<comment type="cofactor">
    <cofactor evidence="3">
        <name>Mg(2+)</name>
        <dbReference type="ChEBI" id="CHEBI:18420"/>
    </cofactor>
    <text evidence="3">Binds 2 magnesium ions per subunit.</text>
</comment>
<accession>E4RNS1</accession>
<feature type="binding site" evidence="3">
    <location>
        <position position="61"/>
    </location>
    <ligand>
        <name>Mg(2+)</name>
        <dbReference type="ChEBI" id="CHEBI:18420"/>
        <label>1</label>
    </ligand>
</feature>